<feature type="transmembrane region" description="Helical" evidence="8">
    <location>
        <begin position="31"/>
        <end position="50"/>
    </location>
</feature>
<dbReference type="GO" id="GO:0009536">
    <property type="term" value="C:plastid"/>
    <property type="evidence" value="ECO:0007669"/>
    <property type="project" value="UniProtKB-ARBA"/>
</dbReference>
<feature type="non-terminal residue" evidence="10">
    <location>
        <position position="79"/>
    </location>
</feature>
<evidence type="ECO:0000256" key="4">
    <source>
        <dbReference type="ARBA" id="ARBA00022967"/>
    </source>
</evidence>
<protein>
    <recommendedName>
        <fullName evidence="9">NADH:quinone oxidoreductase/Mrp antiporter transmembrane domain-containing protein</fullName>
    </recommendedName>
</protein>
<evidence type="ECO:0000256" key="5">
    <source>
        <dbReference type="ARBA" id="ARBA00022989"/>
    </source>
</evidence>
<feature type="domain" description="NADH:quinone oxidoreductase/Mrp antiporter transmembrane" evidence="9">
    <location>
        <begin position="14"/>
        <end position="79"/>
    </location>
</feature>
<evidence type="ECO:0000256" key="3">
    <source>
        <dbReference type="ARBA" id="ARBA00022692"/>
    </source>
</evidence>
<keyword evidence="7 8" id="KW-0472">Membrane</keyword>
<dbReference type="InterPro" id="IPR001750">
    <property type="entry name" value="ND/Mrp_TM"/>
</dbReference>
<evidence type="ECO:0000256" key="6">
    <source>
        <dbReference type="ARBA" id="ARBA00023027"/>
    </source>
</evidence>
<dbReference type="EMBL" id="KI397752">
    <property type="protein sequence ID" value="ERM93424.1"/>
    <property type="molecule type" value="Genomic_DNA"/>
</dbReference>
<keyword evidence="5 8" id="KW-1133">Transmembrane helix</keyword>
<keyword evidence="4" id="KW-1278">Translocase</keyword>
<sequence>HDASSSVSLNPWVQRVKYTTDLAQLGSTNPLLALSLAVTMFSIAGIPPLAGFYSKAALFFAAVSSSQYLLAVFGVITSV</sequence>
<reference evidence="11" key="1">
    <citation type="journal article" date="2013" name="Science">
        <title>The Amborella genome and the evolution of flowering plants.</title>
        <authorList>
            <consortium name="Amborella Genome Project"/>
        </authorList>
    </citation>
    <scope>NUCLEOTIDE SEQUENCE [LARGE SCALE GENOMIC DNA]</scope>
</reference>
<proteinExistence type="predicted"/>
<evidence type="ECO:0000259" key="9">
    <source>
        <dbReference type="Pfam" id="PF00361"/>
    </source>
</evidence>
<feature type="transmembrane region" description="Helical" evidence="8">
    <location>
        <begin position="57"/>
        <end position="76"/>
    </location>
</feature>
<dbReference type="PANTHER" id="PTHR22773">
    <property type="entry name" value="NADH DEHYDROGENASE"/>
    <property type="match status" value="1"/>
</dbReference>
<evidence type="ECO:0000256" key="7">
    <source>
        <dbReference type="ARBA" id="ARBA00023136"/>
    </source>
</evidence>
<accession>U5CUJ9</accession>
<dbReference type="Proteomes" id="UP000017836">
    <property type="component" value="Unassembled WGS sequence"/>
</dbReference>
<keyword evidence="3 8" id="KW-0812">Transmembrane</keyword>
<dbReference type="STRING" id="13333.U5CUJ9"/>
<keyword evidence="2" id="KW-0813">Transport</keyword>
<dbReference type="GO" id="GO:0016020">
    <property type="term" value="C:membrane"/>
    <property type="evidence" value="ECO:0007669"/>
    <property type="project" value="UniProtKB-SubCell"/>
</dbReference>
<dbReference type="AlphaFoldDB" id="U5CUJ9"/>
<dbReference type="eggNOG" id="KOG4668">
    <property type="taxonomic scope" value="Eukaryota"/>
</dbReference>
<evidence type="ECO:0000256" key="8">
    <source>
        <dbReference type="SAM" id="Phobius"/>
    </source>
</evidence>
<evidence type="ECO:0000313" key="10">
    <source>
        <dbReference type="EMBL" id="ERM93424.1"/>
    </source>
</evidence>
<dbReference type="OMA" id="PWVQRVK"/>
<feature type="non-terminal residue" evidence="10">
    <location>
        <position position="1"/>
    </location>
</feature>
<name>U5CUJ9_AMBTC</name>
<gene>
    <name evidence="10" type="ORF">AMTR_s04080p00001290</name>
</gene>
<keyword evidence="6" id="KW-0520">NAD</keyword>
<dbReference type="Gramene" id="ERM93424">
    <property type="protein sequence ID" value="ERM93424"/>
    <property type="gene ID" value="AMTR_s04080p00001290"/>
</dbReference>
<evidence type="ECO:0000313" key="11">
    <source>
        <dbReference type="Proteomes" id="UP000017836"/>
    </source>
</evidence>
<organism evidence="10 11">
    <name type="scientific">Amborella trichopoda</name>
    <dbReference type="NCBI Taxonomy" id="13333"/>
    <lineage>
        <taxon>Eukaryota</taxon>
        <taxon>Viridiplantae</taxon>
        <taxon>Streptophyta</taxon>
        <taxon>Embryophyta</taxon>
        <taxon>Tracheophyta</taxon>
        <taxon>Spermatophyta</taxon>
        <taxon>Magnoliopsida</taxon>
        <taxon>Amborellales</taxon>
        <taxon>Amborellaceae</taxon>
        <taxon>Amborella</taxon>
    </lineage>
</organism>
<evidence type="ECO:0000256" key="1">
    <source>
        <dbReference type="ARBA" id="ARBA00004141"/>
    </source>
</evidence>
<comment type="subcellular location">
    <subcellularLocation>
        <location evidence="1">Membrane</location>
        <topology evidence="1">Multi-pass membrane protein</topology>
    </subcellularLocation>
</comment>
<dbReference type="Pfam" id="PF00361">
    <property type="entry name" value="Proton_antipo_M"/>
    <property type="match status" value="1"/>
</dbReference>
<dbReference type="HOGENOM" id="CLU_2612971_0_0_1"/>
<evidence type="ECO:0000256" key="2">
    <source>
        <dbReference type="ARBA" id="ARBA00022448"/>
    </source>
</evidence>
<keyword evidence="11" id="KW-1185">Reference proteome</keyword>